<feature type="transmembrane region" description="Helical" evidence="8">
    <location>
        <begin position="378"/>
        <end position="394"/>
    </location>
</feature>
<feature type="transmembrane region" description="Helical" evidence="8">
    <location>
        <begin position="277"/>
        <end position="298"/>
    </location>
</feature>
<dbReference type="InterPro" id="IPR050586">
    <property type="entry name" value="CPA3_Na-H_Antiporter_D"/>
</dbReference>
<keyword evidence="11" id="KW-1185">Reference proteome</keyword>
<dbReference type="InterPro" id="IPR001750">
    <property type="entry name" value="ND/Mrp_TM"/>
</dbReference>
<keyword evidence="4 7" id="KW-0812">Transmembrane</keyword>
<keyword evidence="5 8" id="KW-1133">Transmembrane helix</keyword>
<feature type="transmembrane region" description="Helical" evidence="8">
    <location>
        <begin position="83"/>
        <end position="104"/>
    </location>
</feature>
<name>A0A1G6BSA7_EUBOX</name>
<feature type="domain" description="NADH:quinone oxidoreductase/Mrp antiporter transmembrane" evidence="9">
    <location>
        <begin position="135"/>
        <end position="427"/>
    </location>
</feature>
<evidence type="ECO:0000313" key="11">
    <source>
        <dbReference type="Proteomes" id="UP000199228"/>
    </source>
</evidence>
<sequence>MNLLEHLPVLIIVIVLSGSLLCTFFSMFHRYIGKALVVACEAAAFVCAVLLFAQVMQTEGNEIHYAVGNWQAPLGIEFVVDPLNALMVCIIMLVALCTCIYCICYIQSKKWLQSGGFFTLLGLLSVGLCGMTLTGDVFNLYVFLEIASISCYGLIAMGGKRSVMSAFRYLLIGTIGASFYLIGIGMLYSMTGSLNMADMAELLQTQMDNPLMIVVCVSLIVAFGIKMAIFPFHAWQPDAYSYAHPGASPLISGAMSKVPAIAMIRFFFFIFGIDHLVVQHATLIVGVIGAIGMIYGSLFAMAQKDFRRMLAYSSVAQLGYIALGVGIANEYGVTGSYLHILNHMFMKGGLFFAIGGIQYRYGIVNINQFGQLHKKMPWTCFAIVVGAMAMVGIPPTGGFFSKWYLMLGAMDQGYYVYIAVLIVSSLMNAIYFLRVVEKIFISPAAKLHEVGKHPKHAELPLPILIPIIVFGIGMIAMGIFNGTIVDSVALPVLKGVL</sequence>
<evidence type="ECO:0000256" key="6">
    <source>
        <dbReference type="ARBA" id="ARBA00023136"/>
    </source>
</evidence>
<evidence type="ECO:0000259" key="9">
    <source>
        <dbReference type="Pfam" id="PF00361"/>
    </source>
</evidence>
<evidence type="ECO:0000256" key="1">
    <source>
        <dbReference type="ARBA" id="ARBA00004651"/>
    </source>
</evidence>
<dbReference type="RefSeq" id="WP_090173986.1">
    <property type="nucleotide sequence ID" value="NZ_FMXR01000012.1"/>
</dbReference>
<feature type="transmembrane region" description="Helical" evidence="8">
    <location>
        <begin position="340"/>
        <end position="357"/>
    </location>
</feature>
<protein>
    <submittedName>
        <fullName evidence="10">Multicomponent Na+:H+ antiporter subunit D</fullName>
    </submittedName>
</protein>
<keyword evidence="6 8" id="KW-0472">Membrane</keyword>
<evidence type="ECO:0000256" key="8">
    <source>
        <dbReference type="SAM" id="Phobius"/>
    </source>
</evidence>
<comment type="similarity">
    <text evidence="2">Belongs to the CPA3 antiporters (TC 2.A.63) subunit D family.</text>
</comment>
<feature type="transmembrane region" description="Helical" evidence="8">
    <location>
        <begin position="414"/>
        <end position="436"/>
    </location>
</feature>
<dbReference type="OrthoDB" id="9807568at2"/>
<evidence type="ECO:0000256" key="4">
    <source>
        <dbReference type="ARBA" id="ARBA00022692"/>
    </source>
</evidence>
<dbReference type="STRING" id="1732.SAMN02910417_01754"/>
<keyword evidence="3" id="KW-1003">Cell membrane</keyword>
<dbReference type="PRINTS" id="PR01434">
    <property type="entry name" value="NADHDHGNASE5"/>
</dbReference>
<gene>
    <name evidence="10" type="ORF">SAMN02910417_01754</name>
</gene>
<feature type="transmembrane region" description="Helical" evidence="8">
    <location>
        <begin position="116"/>
        <end position="134"/>
    </location>
</feature>
<dbReference type="GO" id="GO:0005886">
    <property type="term" value="C:plasma membrane"/>
    <property type="evidence" value="ECO:0007669"/>
    <property type="project" value="UniProtKB-SubCell"/>
</dbReference>
<feature type="transmembrane region" description="Helical" evidence="8">
    <location>
        <begin position="457"/>
        <end position="480"/>
    </location>
</feature>
<feature type="transmembrane region" description="Helical" evidence="8">
    <location>
        <begin position="210"/>
        <end position="229"/>
    </location>
</feature>
<reference evidence="10 11" key="1">
    <citation type="submission" date="2016-10" db="EMBL/GenBank/DDBJ databases">
        <authorList>
            <person name="de Groot N.N."/>
        </authorList>
    </citation>
    <scope>NUCLEOTIDE SEQUENCE [LARGE SCALE GENOMIC DNA]</scope>
    <source>
        <strain evidence="10 11">DSM 3217</strain>
    </source>
</reference>
<feature type="transmembrane region" description="Helical" evidence="8">
    <location>
        <begin position="310"/>
        <end position="328"/>
    </location>
</feature>
<dbReference type="Proteomes" id="UP000199228">
    <property type="component" value="Unassembled WGS sequence"/>
</dbReference>
<comment type="subcellular location">
    <subcellularLocation>
        <location evidence="1">Cell membrane</location>
        <topology evidence="1">Multi-pass membrane protein</topology>
    </subcellularLocation>
    <subcellularLocation>
        <location evidence="7">Membrane</location>
        <topology evidence="7">Multi-pass membrane protein</topology>
    </subcellularLocation>
</comment>
<evidence type="ECO:0000256" key="5">
    <source>
        <dbReference type="ARBA" id="ARBA00022989"/>
    </source>
</evidence>
<proteinExistence type="inferred from homology"/>
<feature type="transmembrane region" description="Helical" evidence="8">
    <location>
        <begin position="35"/>
        <end position="55"/>
    </location>
</feature>
<evidence type="ECO:0000313" key="10">
    <source>
        <dbReference type="EMBL" id="SDB23543.1"/>
    </source>
</evidence>
<dbReference type="EMBL" id="FMXR01000012">
    <property type="protein sequence ID" value="SDB23543.1"/>
    <property type="molecule type" value="Genomic_DNA"/>
</dbReference>
<feature type="transmembrane region" description="Helical" evidence="8">
    <location>
        <begin position="250"/>
        <end position="271"/>
    </location>
</feature>
<feature type="transmembrane region" description="Helical" evidence="8">
    <location>
        <begin position="6"/>
        <end position="28"/>
    </location>
</feature>
<evidence type="ECO:0000256" key="7">
    <source>
        <dbReference type="RuleBase" id="RU000320"/>
    </source>
</evidence>
<dbReference type="PANTHER" id="PTHR42703">
    <property type="entry name" value="NADH DEHYDROGENASE"/>
    <property type="match status" value="1"/>
</dbReference>
<dbReference type="PANTHER" id="PTHR42703:SF1">
    <property type="entry name" value="NA(+)_H(+) ANTIPORTER SUBUNIT D1"/>
    <property type="match status" value="1"/>
</dbReference>
<dbReference type="Pfam" id="PF00361">
    <property type="entry name" value="Proton_antipo_M"/>
    <property type="match status" value="1"/>
</dbReference>
<organism evidence="10 11">
    <name type="scientific">Eubacterium oxidoreducens</name>
    <dbReference type="NCBI Taxonomy" id="1732"/>
    <lineage>
        <taxon>Bacteria</taxon>
        <taxon>Bacillati</taxon>
        <taxon>Bacillota</taxon>
        <taxon>Clostridia</taxon>
        <taxon>Eubacteriales</taxon>
        <taxon>Eubacteriaceae</taxon>
        <taxon>Eubacterium</taxon>
    </lineage>
</organism>
<accession>A0A1G6BSA7</accession>
<feature type="transmembrane region" description="Helical" evidence="8">
    <location>
        <begin position="140"/>
        <end position="157"/>
    </location>
</feature>
<feature type="transmembrane region" description="Helical" evidence="8">
    <location>
        <begin position="169"/>
        <end position="190"/>
    </location>
</feature>
<evidence type="ECO:0000256" key="2">
    <source>
        <dbReference type="ARBA" id="ARBA00005346"/>
    </source>
</evidence>
<dbReference type="AlphaFoldDB" id="A0A1G6BSA7"/>
<evidence type="ECO:0000256" key="3">
    <source>
        <dbReference type="ARBA" id="ARBA00022475"/>
    </source>
</evidence>